<evidence type="ECO:0000259" key="1">
    <source>
        <dbReference type="Pfam" id="PF07484"/>
    </source>
</evidence>
<organism evidence="2 3">
    <name type="scientific">Paracraurococcus ruber</name>
    <dbReference type="NCBI Taxonomy" id="77675"/>
    <lineage>
        <taxon>Bacteria</taxon>
        <taxon>Pseudomonadati</taxon>
        <taxon>Pseudomonadota</taxon>
        <taxon>Alphaproteobacteria</taxon>
        <taxon>Acetobacterales</taxon>
        <taxon>Roseomonadaceae</taxon>
        <taxon>Paracraurococcus</taxon>
    </lineage>
</organism>
<dbReference type="Gene3D" id="3.90.1340.10">
    <property type="entry name" value="Phage tail collar domain"/>
    <property type="match status" value="1"/>
</dbReference>
<keyword evidence="3" id="KW-1185">Reference proteome</keyword>
<sequence>MEEYIGVIKMFGGSYPPQYYMDCDGTVLQIQANQALFSVLGTTYGGDGRTSFGLPDLRARDANGQPIPFNVKGPRWIICVQGIYPSREQ</sequence>
<dbReference type="InterPro" id="IPR011083">
    <property type="entry name" value="Phage_tail_collar_dom"/>
</dbReference>
<dbReference type="Pfam" id="PF07484">
    <property type="entry name" value="Collar"/>
    <property type="match status" value="1"/>
</dbReference>
<dbReference type="SUPFAM" id="SSF88874">
    <property type="entry name" value="Receptor-binding domain of short tail fibre protein gp12"/>
    <property type="match status" value="1"/>
</dbReference>
<dbReference type="EMBL" id="NRSG01000017">
    <property type="protein sequence ID" value="MBK1657422.1"/>
    <property type="molecule type" value="Genomic_DNA"/>
</dbReference>
<feature type="domain" description="Phage tail collar" evidence="1">
    <location>
        <begin position="6"/>
        <end position="60"/>
    </location>
</feature>
<protein>
    <submittedName>
        <fullName evidence="2">Phage tail protein</fullName>
    </submittedName>
</protein>
<name>A0ABS1CTV2_9PROT</name>
<evidence type="ECO:0000313" key="2">
    <source>
        <dbReference type="EMBL" id="MBK1657422.1"/>
    </source>
</evidence>
<dbReference type="Proteomes" id="UP000697995">
    <property type="component" value="Unassembled WGS sequence"/>
</dbReference>
<dbReference type="RefSeq" id="WP_133217978.1">
    <property type="nucleotide sequence ID" value="NZ_NRSG01000017.1"/>
</dbReference>
<proteinExistence type="predicted"/>
<reference evidence="2 3" key="1">
    <citation type="journal article" date="2020" name="Microorganisms">
        <title>Osmotic Adaptation and Compatible Solute Biosynthesis of Phototrophic Bacteria as Revealed from Genome Analyses.</title>
        <authorList>
            <person name="Imhoff J.F."/>
            <person name="Rahn T."/>
            <person name="Kunzel S."/>
            <person name="Keller A."/>
            <person name="Neulinger S.C."/>
        </authorList>
    </citation>
    <scope>NUCLEOTIDE SEQUENCE [LARGE SCALE GENOMIC DNA]</scope>
    <source>
        <strain evidence="2 3">DSM 15382</strain>
    </source>
</reference>
<accession>A0ABS1CTV2</accession>
<gene>
    <name evidence="2" type="ORF">CKO45_04160</name>
</gene>
<dbReference type="InterPro" id="IPR037053">
    <property type="entry name" value="Phage_tail_collar_dom_sf"/>
</dbReference>
<comment type="caution">
    <text evidence="2">The sequence shown here is derived from an EMBL/GenBank/DDBJ whole genome shotgun (WGS) entry which is preliminary data.</text>
</comment>
<evidence type="ECO:0000313" key="3">
    <source>
        <dbReference type="Proteomes" id="UP000697995"/>
    </source>
</evidence>